<feature type="domain" description="COP9 signalosome complex subunit 3 N-terminal helical repeats" evidence="2">
    <location>
        <begin position="52"/>
        <end position="278"/>
    </location>
</feature>
<keyword evidence="1" id="KW-0963">Cytoplasm</keyword>
<name>A0A2C5XYX8_9HYPO</name>
<dbReference type="GO" id="GO:0008180">
    <property type="term" value="C:COP9 signalosome"/>
    <property type="evidence" value="ECO:0007669"/>
    <property type="project" value="TreeGrafter"/>
</dbReference>
<gene>
    <name evidence="3" type="ORF">CDD81_7112</name>
</gene>
<dbReference type="STRING" id="1399860.A0A2C5XYX8"/>
<organism evidence="3 4">
    <name type="scientific">Ophiocordyceps australis</name>
    <dbReference type="NCBI Taxonomy" id="1399860"/>
    <lineage>
        <taxon>Eukaryota</taxon>
        <taxon>Fungi</taxon>
        <taxon>Dikarya</taxon>
        <taxon>Ascomycota</taxon>
        <taxon>Pezizomycotina</taxon>
        <taxon>Sordariomycetes</taxon>
        <taxon>Hypocreomycetidae</taxon>
        <taxon>Hypocreales</taxon>
        <taxon>Ophiocordycipitaceae</taxon>
        <taxon>Ophiocordyceps</taxon>
    </lineage>
</organism>
<evidence type="ECO:0000259" key="2">
    <source>
        <dbReference type="Pfam" id="PF22788"/>
    </source>
</evidence>
<keyword evidence="4" id="KW-1185">Reference proteome</keyword>
<comment type="caution">
    <text evidence="3">The sequence shown here is derived from an EMBL/GenBank/DDBJ whole genome shotgun (WGS) entry which is preliminary data.</text>
</comment>
<dbReference type="Pfam" id="PF22788">
    <property type="entry name" value="COP9_hel_rpt"/>
    <property type="match status" value="1"/>
</dbReference>
<dbReference type="InterPro" id="IPR055089">
    <property type="entry name" value="COP9_N"/>
</dbReference>
<dbReference type="Proteomes" id="UP000226192">
    <property type="component" value="Unassembled WGS sequence"/>
</dbReference>
<dbReference type="GO" id="GO:0006511">
    <property type="term" value="P:ubiquitin-dependent protein catabolic process"/>
    <property type="evidence" value="ECO:0007669"/>
    <property type="project" value="TreeGrafter"/>
</dbReference>
<sequence length="488" mass="54643">MEALHKTLERCPSPEDYGTNYALLHSALKDYAQSIFYMPKATQGLIDENALAILKLLDPSQDTLAFLFVINIALAQKEVSKEVLDKVVLFLCSFDVCQVRYAGAAFSALLTKIASESLFPPVVTINLLVEAMVRLEPSGTMFTNLHLPLAKLVYDCGDFDLAARVLDSDILFYPSTANTKESRPLCEPGLPPYVFMSTKTGLTSLVTASVVLEYNLVRSLIYISAHDWAKAYSALEQIVTHPCKDKSVSKIMIDAHKRWLLVSLLHTGKNPDSPPITSRSALNVYHNKNRPYLVVADHFDTDNVIQFADACQEHTQMWRADATESLIDQVMMAYQKWRIINLKNIYVCLSLSQVRRATLDAVTRQPLPTNAALVVMLQEMVDSGMLKAIIAPEENDPDTEGSLLFTQSSQWSSEKEFGDTISRTVQSIKDLGQQYRLVDERLSSNADYVRHLAHNKKRSESEKELDPTLGFESQVEDEDLMTGIVVHS</sequence>
<dbReference type="PANTHER" id="PTHR10758">
    <property type="entry name" value="26S PROTEASOME NON-ATPASE REGULATORY SUBUNIT 3/COP9 SIGNALOSOME COMPLEX SUBUNIT 3"/>
    <property type="match status" value="1"/>
</dbReference>
<dbReference type="InterPro" id="IPR050756">
    <property type="entry name" value="CSN3"/>
</dbReference>
<evidence type="ECO:0000256" key="1">
    <source>
        <dbReference type="ARBA" id="ARBA00022490"/>
    </source>
</evidence>
<dbReference type="EMBL" id="NJET01000071">
    <property type="protein sequence ID" value="PHH62465.1"/>
    <property type="molecule type" value="Genomic_DNA"/>
</dbReference>
<proteinExistence type="predicted"/>
<accession>A0A2C5XYX8</accession>
<dbReference type="OrthoDB" id="29061at2759"/>
<dbReference type="AlphaFoldDB" id="A0A2C5XYX8"/>
<reference evidence="3 4" key="1">
    <citation type="submission" date="2017-06" db="EMBL/GenBank/DDBJ databases">
        <title>Ant-infecting Ophiocordyceps genomes reveal a high diversity of potential behavioral manipulation genes and a possible major role for enterotoxins.</title>
        <authorList>
            <person name="De Bekker C."/>
            <person name="Evans H.C."/>
            <person name="Brachmann A."/>
            <person name="Hughes D.P."/>
        </authorList>
    </citation>
    <scope>NUCLEOTIDE SEQUENCE [LARGE SCALE GENOMIC DNA]</scope>
    <source>
        <strain evidence="3 4">Map64</strain>
    </source>
</reference>
<protein>
    <recommendedName>
        <fullName evidence="2">COP9 signalosome complex subunit 3 N-terminal helical repeats domain-containing protein</fullName>
    </recommendedName>
</protein>
<evidence type="ECO:0000313" key="4">
    <source>
        <dbReference type="Proteomes" id="UP000226192"/>
    </source>
</evidence>
<dbReference type="PANTHER" id="PTHR10758:SF1">
    <property type="entry name" value="COP9 SIGNALOSOME COMPLEX SUBUNIT 3"/>
    <property type="match status" value="1"/>
</dbReference>
<evidence type="ECO:0000313" key="3">
    <source>
        <dbReference type="EMBL" id="PHH62465.1"/>
    </source>
</evidence>